<protein>
    <recommendedName>
        <fullName evidence="2">SCP domain-containing protein</fullName>
    </recommendedName>
</protein>
<dbReference type="EMBL" id="CAJNXB010002693">
    <property type="protein sequence ID" value="CAF3272383.1"/>
    <property type="molecule type" value="Genomic_DNA"/>
</dbReference>
<accession>A0A817RV67</accession>
<dbReference type="InterPro" id="IPR001283">
    <property type="entry name" value="CRISP-related"/>
</dbReference>
<dbReference type="InterPro" id="IPR035940">
    <property type="entry name" value="CAP_sf"/>
</dbReference>
<dbReference type="AlphaFoldDB" id="A0A817RV67"/>
<organism evidence="3 4">
    <name type="scientific">Rotaria socialis</name>
    <dbReference type="NCBI Taxonomy" id="392032"/>
    <lineage>
        <taxon>Eukaryota</taxon>
        <taxon>Metazoa</taxon>
        <taxon>Spiralia</taxon>
        <taxon>Gnathifera</taxon>
        <taxon>Rotifera</taxon>
        <taxon>Eurotatoria</taxon>
        <taxon>Bdelloidea</taxon>
        <taxon>Philodinida</taxon>
        <taxon>Philodinidae</taxon>
        <taxon>Rotaria</taxon>
    </lineage>
</organism>
<dbReference type="Proteomes" id="UP000663825">
    <property type="component" value="Unassembled WGS sequence"/>
</dbReference>
<feature type="compositionally biased region" description="Basic and acidic residues" evidence="1">
    <location>
        <begin position="60"/>
        <end position="71"/>
    </location>
</feature>
<evidence type="ECO:0000313" key="4">
    <source>
        <dbReference type="Proteomes" id="UP000663825"/>
    </source>
</evidence>
<reference evidence="3" key="1">
    <citation type="submission" date="2021-02" db="EMBL/GenBank/DDBJ databases">
        <authorList>
            <person name="Nowell W R."/>
        </authorList>
    </citation>
    <scope>NUCLEOTIDE SEQUENCE</scope>
</reference>
<dbReference type="OrthoDB" id="337038at2759"/>
<dbReference type="Pfam" id="PF00188">
    <property type="entry name" value="CAP"/>
    <property type="match status" value="1"/>
</dbReference>
<name>A0A817RV67_9BILA</name>
<dbReference type="FunFam" id="3.40.33.10:FF:000010">
    <property type="entry name" value="Predicted protein"/>
    <property type="match status" value="1"/>
</dbReference>
<dbReference type="SMART" id="SM00198">
    <property type="entry name" value="SCP"/>
    <property type="match status" value="1"/>
</dbReference>
<proteinExistence type="predicted"/>
<comment type="caution">
    <text evidence="3">The sequence shown here is derived from an EMBL/GenBank/DDBJ whole genome shotgun (WGS) entry which is preliminary data.</text>
</comment>
<dbReference type="InterPro" id="IPR014044">
    <property type="entry name" value="CAP_dom"/>
</dbReference>
<evidence type="ECO:0000256" key="1">
    <source>
        <dbReference type="SAM" id="MobiDB-lite"/>
    </source>
</evidence>
<dbReference type="CDD" id="cd05382">
    <property type="entry name" value="CAP_GAPR1-like"/>
    <property type="match status" value="1"/>
</dbReference>
<dbReference type="PRINTS" id="PR00837">
    <property type="entry name" value="V5TPXLIKE"/>
</dbReference>
<dbReference type="Gene3D" id="3.40.33.10">
    <property type="entry name" value="CAP"/>
    <property type="match status" value="1"/>
</dbReference>
<sequence>MSNYSLVPSYNGMISNMSNIGLSNLPILHNRSMVDSNLLLSNQSLALSLSKQGNVHKRSSNHDKLRSNRDARLSKIGAPRSKIDTRRSDTNAALSRLNKLLSNIDEINESTLKRRRSPLRLNETSANTHIDSDSEDVVDDRVRQSPTMINEEDVYSQHSQHKKHKKHDQNHEEKKAEEESESELFVDCSSGEDRTNGVGMFRKIFERFNRFWRWDNNFPNDHSKVLGRKLEDFWQEPNHRGTSSQDCSELLKVLNECQIEVLNLHNALRAKHGVPHLILDNTLSQEAQRVAVNSANTAQNQQRTYEYKQGENVYTKSNVTSIQHISISATATQCWYGEIKDYNFNIPIFSMSTCHFTQVVWKNTTRLGVGIAFDNEGKTAFVVALYDPAGNVKEKFFQNVLPPC</sequence>
<dbReference type="InterPro" id="IPR034113">
    <property type="entry name" value="SCP_GAPR1-like"/>
</dbReference>
<dbReference type="PANTHER" id="PTHR10334">
    <property type="entry name" value="CYSTEINE-RICH SECRETORY PROTEIN-RELATED"/>
    <property type="match status" value="1"/>
</dbReference>
<feature type="region of interest" description="Disordered" evidence="1">
    <location>
        <begin position="50"/>
        <end position="71"/>
    </location>
</feature>
<evidence type="ECO:0000313" key="3">
    <source>
        <dbReference type="EMBL" id="CAF3272383.1"/>
    </source>
</evidence>
<feature type="domain" description="SCP" evidence="2">
    <location>
        <begin position="256"/>
        <end position="394"/>
    </location>
</feature>
<dbReference type="SUPFAM" id="SSF55797">
    <property type="entry name" value="PR-1-like"/>
    <property type="match status" value="1"/>
</dbReference>
<gene>
    <name evidence="3" type="ORF">TIS948_LOCUS16404</name>
</gene>
<feature type="compositionally biased region" description="Basic residues" evidence="1">
    <location>
        <begin position="159"/>
        <end position="168"/>
    </location>
</feature>
<evidence type="ECO:0000259" key="2">
    <source>
        <dbReference type="SMART" id="SM00198"/>
    </source>
</evidence>
<feature type="region of interest" description="Disordered" evidence="1">
    <location>
        <begin position="118"/>
        <end position="186"/>
    </location>
</feature>